<gene>
    <name evidence="1" type="ORF">ISN44_As13g009510</name>
</gene>
<sequence length="190" mass="21880">MAIEVHSYASDARVLTPYYCGGVMYVSLVLDLFEEMILERDKSLGDDWVAKRKQRLSGHGTSCREGNSIYLMFANVSKKHMGECILEALESWLGIVHVDKTIPYISSPRRWEHGSRRVINQWTRVRLKRISKISKSEHKLKKRPEPFESSKDLAFGKGVSMYLSIIWLSKGVPNISKSTFKQRNRSVFVL</sequence>
<name>A0A8T1XYM6_ARASU</name>
<dbReference type="AlphaFoldDB" id="A0A8T1XYM6"/>
<organism evidence="1 2">
    <name type="scientific">Arabidopsis suecica</name>
    <name type="common">Swedish thale-cress</name>
    <name type="synonym">Cardaminopsis suecica</name>
    <dbReference type="NCBI Taxonomy" id="45249"/>
    <lineage>
        <taxon>Eukaryota</taxon>
        <taxon>Viridiplantae</taxon>
        <taxon>Streptophyta</taxon>
        <taxon>Embryophyta</taxon>
        <taxon>Tracheophyta</taxon>
        <taxon>Spermatophyta</taxon>
        <taxon>Magnoliopsida</taxon>
        <taxon>eudicotyledons</taxon>
        <taxon>Gunneridae</taxon>
        <taxon>Pentapetalae</taxon>
        <taxon>rosids</taxon>
        <taxon>malvids</taxon>
        <taxon>Brassicales</taxon>
        <taxon>Brassicaceae</taxon>
        <taxon>Camelineae</taxon>
        <taxon>Arabidopsis</taxon>
    </lineage>
</organism>
<protein>
    <submittedName>
        <fullName evidence="1">Uncharacterized protein</fullName>
    </submittedName>
</protein>
<proteinExistence type="predicted"/>
<evidence type="ECO:0000313" key="2">
    <source>
        <dbReference type="Proteomes" id="UP000694251"/>
    </source>
</evidence>
<dbReference type="Proteomes" id="UP000694251">
    <property type="component" value="Chromosome 13"/>
</dbReference>
<keyword evidence="2" id="KW-1185">Reference proteome</keyword>
<dbReference type="EMBL" id="JAEFBJ010000013">
    <property type="protein sequence ID" value="KAG7537023.1"/>
    <property type="molecule type" value="Genomic_DNA"/>
</dbReference>
<accession>A0A8T1XYM6</accession>
<comment type="caution">
    <text evidence="1">The sequence shown here is derived from an EMBL/GenBank/DDBJ whole genome shotgun (WGS) entry which is preliminary data.</text>
</comment>
<reference evidence="1 2" key="1">
    <citation type="submission" date="2020-12" db="EMBL/GenBank/DDBJ databases">
        <title>Concerted genomic and epigenomic changes stabilize Arabidopsis allopolyploids.</title>
        <authorList>
            <person name="Chen Z."/>
        </authorList>
    </citation>
    <scope>NUCLEOTIDE SEQUENCE [LARGE SCALE GENOMIC DNA]</scope>
    <source>
        <strain evidence="1">As9502</strain>
        <tissue evidence="1">Leaf</tissue>
    </source>
</reference>
<evidence type="ECO:0000313" key="1">
    <source>
        <dbReference type="EMBL" id="KAG7537023.1"/>
    </source>
</evidence>